<feature type="compositionally biased region" description="Polar residues" evidence="1">
    <location>
        <begin position="311"/>
        <end position="320"/>
    </location>
</feature>
<name>A0AAD8IWT0_9APIA</name>
<dbReference type="SUPFAM" id="SSF56219">
    <property type="entry name" value="DNase I-like"/>
    <property type="match status" value="1"/>
</dbReference>
<organism evidence="5 6">
    <name type="scientific">Heracleum sosnowskyi</name>
    <dbReference type="NCBI Taxonomy" id="360622"/>
    <lineage>
        <taxon>Eukaryota</taxon>
        <taxon>Viridiplantae</taxon>
        <taxon>Streptophyta</taxon>
        <taxon>Embryophyta</taxon>
        <taxon>Tracheophyta</taxon>
        <taxon>Spermatophyta</taxon>
        <taxon>Magnoliopsida</taxon>
        <taxon>eudicotyledons</taxon>
        <taxon>Gunneridae</taxon>
        <taxon>Pentapetalae</taxon>
        <taxon>asterids</taxon>
        <taxon>campanulids</taxon>
        <taxon>Apiales</taxon>
        <taxon>Apiaceae</taxon>
        <taxon>Apioideae</taxon>
        <taxon>apioid superclade</taxon>
        <taxon>Tordylieae</taxon>
        <taxon>Tordyliinae</taxon>
        <taxon>Heracleum</taxon>
    </lineage>
</organism>
<evidence type="ECO:0000259" key="3">
    <source>
        <dbReference type="Pfam" id="PF14111"/>
    </source>
</evidence>
<evidence type="ECO:0000256" key="1">
    <source>
        <dbReference type="SAM" id="MobiDB-lite"/>
    </source>
</evidence>
<feature type="compositionally biased region" description="Polar residues" evidence="1">
    <location>
        <begin position="283"/>
        <end position="293"/>
    </location>
</feature>
<sequence>MHEMEKAFAKIQIEEEEQGGLCYSDINELSEIDTRWCLVGRFLTDSHIDFQAMQHKMASLWRPGRGLYVKPLDNNIFLFQFYHELDIRRVVEGSPWTFGRFHLVMARLKEGDNPRTLVINEIDLWVQLHGMSAGFMSQRVTTDIGNYIGSYVEGDPNNFVGVWREFLRIRVTLSLDIPIKRRMKLKKSEKEWCWVNFQYEAIPTFCFICGMIGHGERFCDRIFDTPLEMIDKPYGPWLRADPRRKNHTMGAKWLRHGSNIQASNSGERGGVNADRDNPANQALVQQNSGNSGIDLNGNKAIQGEIRGGSSGVSKQINQDNPNQVSIQNSKLSLDGNSNGPDNVVLRILDPKRRRTDFVSDTVMSTDQAQDTNMEIQGLGSPGKIQFLQEVTRCEKPSFVFLCETISSYEKMEKLCSKLSFDGFIAVDPQGKSGGIALFWKLAGAVNLLSFSRFHIDITISRPGTNDWRLTGIYGEPARSQRFKTWELLKNLSRDTNLLWCLVGDFNNVISQAEKRGGPPYPNHLIEGFKDCLYEADLHDLEIIGHQFTWEKGRNTDHWTEIKLDRVLANPQWLSIFDMAKLYNVEGSPSDHSPLLLCPEMQFREIE</sequence>
<evidence type="ECO:0008006" key="7">
    <source>
        <dbReference type="Google" id="ProtNLM"/>
    </source>
</evidence>
<feature type="region of interest" description="Disordered" evidence="1">
    <location>
        <begin position="258"/>
        <end position="277"/>
    </location>
</feature>
<proteinExistence type="predicted"/>
<feature type="domain" description="DUF4283" evidence="3">
    <location>
        <begin position="35"/>
        <end position="111"/>
    </location>
</feature>
<dbReference type="Proteomes" id="UP001237642">
    <property type="component" value="Unassembled WGS sequence"/>
</dbReference>
<evidence type="ECO:0000259" key="2">
    <source>
        <dbReference type="Pfam" id="PF03372"/>
    </source>
</evidence>
<dbReference type="PANTHER" id="PTHR31286:SF183">
    <property type="entry name" value="CCHC-TYPE DOMAIN-CONTAINING PROTEIN"/>
    <property type="match status" value="1"/>
</dbReference>
<evidence type="ECO:0000313" key="6">
    <source>
        <dbReference type="Proteomes" id="UP001237642"/>
    </source>
</evidence>
<dbReference type="PANTHER" id="PTHR31286">
    <property type="entry name" value="GLYCINE-RICH CELL WALL STRUCTURAL PROTEIN 1.8-LIKE"/>
    <property type="match status" value="1"/>
</dbReference>
<dbReference type="InterPro" id="IPR005135">
    <property type="entry name" value="Endo/exonuclease/phosphatase"/>
</dbReference>
<dbReference type="AlphaFoldDB" id="A0AAD8IWT0"/>
<dbReference type="InterPro" id="IPR025558">
    <property type="entry name" value="DUF4283"/>
</dbReference>
<comment type="caution">
    <text evidence="5">The sequence shown here is derived from an EMBL/GenBank/DDBJ whole genome shotgun (WGS) entry which is preliminary data.</text>
</comment>
<reference evidence="5" key="1">
    <citation type="submission" date="2023-02" db="EMBL/GenBank/DDBJ databases">
        <title>Genome of toxic invasive species Heracleum sosnowskyi carries increased number of genes despite the absence of recent whole-genome duplications.</title>
        <authorList>
            <person name="Schelkunov M."/>
            <person name="Shtratnikova V."/>
            <person name="Makarenko M."/>
            <person name="Klepikova A."/>
            <person name="Omelchenko D."/>
            <person name="Novikova G."/>
            <person name="Obukhova E."/>
            <person name="Bogdanov V."/>
            <person name="Penin A."/>
            <person name="Logacheva M."/>
        </authorList>
    </citation>
    <scope>NUCLEOTIDE SEQUENCE</scope>
    <source>
        <strain evidence="5">Hsosn_3</strain>
        <tissue evidence="5">Leaf</tissue>
    </source>
</reference>
<reference evidence="5" key="2">
    <citation type="submission" date="2023-05" db="EMBL/GenBank/DDBJ databases">
        <authorList>
            <person name="Schelkunov M.I."/>
        </authorList>
    </citation>
    <scope>NUCLEOTIDE SEQUENCE</scope>
    <source>
        <strain evidence="5">Hsosn_3</strain>
        <tissue evidence="5">Leaf</tissue>
    </source>
</reference>
<feature type="domain" description="Zinc knuckle CX2CX4HX4C" evidence="4">
    <location>
        <begin position="178"/>
        <end position="220"/>
    </location>
</feature>
<dbReference type="GO" id="GO:0003824">
    <property type="term" value="F:catalytic activity"/>
    <property type="evidence" value="ECO:0007669"/>
    <property type="project" value="InterPro"/>
</dbReference>
<feature type="region of interest" description="Disordered" evidence="1">
    <location>
        <begin position="283"/>
        <end position="320"/>
    </location>
</feature>
<dbReference type="Pfam" id="PF03372">
    <property type="entry name" value="Exo_endo_phos"/>
    <property type="match status" value="1"/>
</dbReference>
<dbReference type="InterPro" id="IPR036691">
    <property type="entry name" value="Endo/exonu/phosph_ase_sf"/>
</dbReference>
<dbReference type="Pfam" id="PF14392">
    <property type="entry name" value="zf-CCHC_4"/>
    <property type="match status" value="1"/>
</dbReference>
<evidence type="ECO:0000313" key="5">
    <source>
        <dbReference type="EMBL" id="KAK1392368.1"/>
    </source>
</evidence>
<dbReference type="InterPro" id="IPR025836">
    <property type="entry name" value="Zn_knuckle_CX2CX4HX4C"/>
</dbReference>
<accession>A0AAD8IWT0</accession>
<evidence type="ECO:0000259" key="4">
    <source>
        <dbReference type="Pfam" id="PF14392"/>
    </source>
</evidence>
<gene>
    <name evidence="5" type="ORF">POM88_011424</name>
</gene>
<keyword evidence="6" id="KW-1185">Reference proteome</keyword>
<protein>
    <recommendedName>
        <fullName evidence="7">CCHC-type domain-containing protein</fullName>
    </recommendedName>
</protein>
<feature type="domain" description="Endonuclease/exonuclease/phosphatase" evidence="2">
    <location>
        <begin position="388"/>
        <end position="591"/>
    </location>
</feature>
<dbReference type="EMBL" id="JAUIZM010000003">
    <property type="protein sequence ID" value="KAK1392368.1"/>
    <property type="molecule type" value="Genomic_DNA"/>
</dbReference>
<dbReference type="Gene3D" id="3.60.10.10">
    <property type="entry name" value="Endonuclease/exonuclease/phosphatase"/>
    <property type="match status" value="1"/>
</dbReference>
<dbReference type="InterPro" id="IPR040256">
    <property type="entry name" value="At4g02000-like"/>
</dbReference>
<dbReference type="Pfam" id="PF14111">
    <property type="entry name" value="DUF4283"/>
    <property type="match status" value="1"/>
</dbReference>